<accession>A0ABY8S5H2</accession>
<dbReference type="EMBL" id="CP125669">
    <property type="protein sequence ID" value="WHP06348.1"/>
    <property type="molecule type" value="Genomic_DNA"/>
</dbReference>
<evidence type="ECO:0000313" key="1">
    <source>
        <dbReference type="EMBL" id="WHP06348.1"/>
    </source>
</evidence>
<dbReference type="Proteomes" id="UP001229836">
    <property type="component" value="Chromosome"/>
</dbReference>
<evidence type="ECO:0000313" key="2">
    <source>
        <dbReference type="Proteomes" id="UP001229836"/>
    </source>
</evidence>
<sequence length="100" mass="11301">MNAQVQLLTITPEQLKQFEQNRKYLTSSAERTMWTIGQLGTLFRTISEASKADENEEPFKDFVVGDLALIGSLVCGKLFEDAEHLKERLDELSPLNTPNT</sequence>
<proteinExistence type="predicted"/>
<protein>
    <submittedName>
        <fullName evidence="1">Uncharacterized protein</fullName>
    </submittedName>
</protein>
<keyword evidence="2" id="KW-1185">Reference proteome</keyword>
<name>A0ABY8S5H2_9GAMM</name>
<gene>
    <name evidence="1" type="ORF">QLH32_02465</name>
</gene>
<organism evidence="1 2">
    <name type="scientific">Acinetobacter corruptisaponis</name>
    <dbReference type="NCBI Taxonomy" id="3045147"/>
    <lineage>
        <taxon>Bacteria</taxon>
        <taxon>Pseudomonadati</taxon>
        <taxon>Pseudomonadota</taxon>
        <taxon>Gammaproteobacteria</taxon>
        <taxon>Moraxellales</taxon>
        <taxon>Moraxellaceae</taxon>
        <taxon>Acinetobacter</taxon>
    </lineage>
</organism>
<dbReference type="RefSeq" id="WP_283267921.1">
    <property type="nucleotide sequence ID" value="NZ_CP125669.1"/>
</dbReference>
<reference evidence="1 2" key="1">
    <citation type="submission" date="2023-05" db="EMBL/GenBank/DDBJ databases">
        <title>The complete genome of Acinetobacter sp. nov KCTC 92772.</title>
        <authorList>
            <person name="Zhou G."/>
        </authorList>
    </citation>
    <scope>NUCLEOTIDE SEQUENCE [LARGE SCALE GENOMIC DNA]</scope>
    <source>
        <strain evidence="1 2">KCTC 92772</strain>
    </source>
</reference>